<accession>A0A2X0YZI5</accession>
<organism evidence="2 3">
    <name type="scientific">Lysinibacillus capsici</name>
    <dbReference type="NCBI Taxonomy" id="2115968"/>
    <lineage>
        <taxon>Bacteria</taxon>
        <taxon>Bacillati</taxon>
        <taxon>Bacillota</taxon>
        <taxon>Bacilli</taxon>
        <taxon>Bacillales</taxon>
        <taxon>Bacillaceae</taxon>
        <taxon>Lysinibacillus</taxon>
    </lineage>
</organism>
<dbReference type="EMBL" id="UAQE01000001">
    <property type="protein sequence ID" value="SPT95521.1"/>
    <property type="molecule type" value="Genomic_DNA"/>
</dbReference>
<sequence length="51" mass="5526">MDYDKVLAYLVAVATVINLLTGSAKIFKTCEQVSKIKSDAPLPKENVASKL</sequence>
<evidence type="ECO:0000313" key="3">
    <source>
        <dbReference type="Proteomes" id="UP000251431"/>
    </source>
</evidence>
<gene>
    <name evidence="2" type="ORF">NCTC7582_00022</name>
</gene>
<evidence type="ECO:0000313" key="2">
    <source>
        <dbReference type="EMBL" id="SPT95521.1"/>
    </source>
</evidence>
<keyword evidence="1" id="KW-0472">Membrane</keyword>
<feature type="transmembrane region" description="Helical" evidence="1">
    <location>
        <begin position="6"/>
        <end position="27"/>
    </location>
</feature>
<evidence type="ECO:0000256" key="1">
    <source>
        <dbReference type="SAM" id="Phobius"/>
    </source>
</evidence>
<name>A0A2X0YZI5_9BACI</name>
<proteinExistence type="predicted"/>
<dbReference type="AlphaFoldDB" id="A0A2X0YZI5"/>
<protein>
    <submittedName>
        <fullName evidence="2">Uncharacterized protein</fullName>
    </submittedName>
</protein>
<keyword evidence="1" id="KW-1133">Transmembrane helix</keyword>
<reference evidence="2 3" key="1">
    <citation type="submission" date="2018-06" db="EMBL/GenBank/DDBJ databases">
        <authorList>
            <consortium name="Pathogen Informatics"/>
            <person name="Doyle S."/>
        </authorList>
    </citation>
    <scope>NUCLEOTIDE SEQUENCE [LARGE SCALE GENOMIC DNA]</scope>
    <source>
        <strain evidence="2 3">NCTC7582</strain>
    </source>
</reference>
<keyword evidence="1" id="KW-0812">Transmembrane</keyword>
<dbReference type="Proteomes" id="UP000251431">
    <property type="component" value="Unassembled WGS sequence"/>
</dbReference>
<dbReference type="RefSeq" id="WP_156181904.1">
    <property type="nucleotide sequence ID" value="NZ_CP185952.1"/>
</dbReference>